<gene>
    <name evidence="3" type="ORF">BVC80_9097g20</name>
</gene>
<name>A0A200QEQ9_MACCD</name>
<dbReference type="EMBL" id="MVGT01002224">
    <property type="protein sequence ID" value="OVA08960.1"/>
    <property type="molecule type" value="Genomic_DNA"/>
</dbReference>
<evidence type="ECO:0000313" key="3">
    <source>
        <dbReference type="EMBL" id="OVA08960.1"/>
    </source>
</evidence>
<dbReference type="Pfam" id="PF07802">
    <property type="entry name" value="GCK"/>
    <property type="match status" value="1"/>
</dbReference>
<dbReference type="PANTHER" id="PTHR34357">
    <property type="entry name" value="F7A19.14 PROTEIN-RELATED"/>
    <property type="match status" value="1"/>
</dbReference>
<comment type="caution">
    <text evidence="3">The sequence shown here is derived from an EMBL/GenBank/DDBJ whole genome shotgun (WGS) entry which is preliminary data.</text>
</comment>
<dbReference type="PANTHER" id="PTHR34357:SF2">
    <property type="entry name" value="F26F24.3-RELATED"/>
    <property type="match status" value="1"/>
</dbReference>
<feature type="region of interest" description="Disordered" evidence="1">
    <location>
        <begin position="135"/>
        <end position="181"/>
    </location>
</feature>
<feature type="compositionally biased region" description="Polar residues" evidence="1">
    <location>
        <begin position="38"/>
        <end position="50"/>
    </location>
</feature>
<dbReference type="AlphaFoldDB" id="A0A200QEQ9"/>
<dbReference type="STRING" id="56857.A0A200QEQ9"/>
<protein>
    <submittedName>
        <fullName evidence="3">GCK</fullName>
    </submittedName>
</protein>
<evidence type="ECO:0000256" key="1">
    <source>
        <dbReference type="SAM" id="MobiDB-lite"/>
    </source>
</evidence>
<feature type="compositionally biased region" description="Acidic residues" evidence="1">
    <location>
        <begin position="53"/>
        <end position="67"/>
    </location>
</feature>
<feature type="domain" description="GCK" evidence="2">
    <location>
        <begin position="67"/>
        <end position="141"/>
    </location>
</feature>
<feature type="compositionally biased region" description="Basic and acidic residues" evidence="1">
    <location>
        <begin position="135"/>
        <end position="169"/>
    </location>
</feature>
<feature type="region of interest" description="Disordered" evidence="1">
    <location>
        <begin position="1"/>
        <end position="67"/>
    </location>
</feature>
<dbReference type="OrthoDB" id="2148418at2759"/>
<evidence type="ECO:0000259" key="2">
    <source>
        <dbReference type="SMART" id="SM01227"/>
    </source>
</evidence>
<dbReference type="Gene3D" id="1.10.287.2900">
    <property type="match status" value="1"/>
</dbReference>
<keyword evidence="4" id="KW-1185">Reference proteome</keyword>
<dbReference type="SMART" id="SM01227">
    <property type="entry name" value="GCK"/>
    <property type="match status" value="1"/>
</dbReference>
<organism evidence="3 4">
    <name type="scientific">Macleaya cordata</name>
    <name type="common">Five-seeded plume-poppy</name>
    <name type="synonym">Bocconia cordata</name>
    <dbReference type="NCBI Taxonomy" id="56857"/>
    <lineage>
        <taxon>Eukaryota</taxon>
        <taxon>Viridiplantae</taxon>
        <taxon>Streptophyta</taxon>
        <taxon>Embryophyta</taxon>
        <taxon>Tracheophyta</taxon>
        <taxon>Spermatophyta</taxon>
        <taxon>Magnoliopsida</taxon>
        <taxon>Ranunculales</taxon>
        <taxon>Papaveraceae</taxon>
        <taxon>Papaveroideae</taxon>
        <taxon>Macleaya</taxon>
    </lineage>
</organism>
<dbReference type="InterPro" id="IPR012891">
    <property type="entry name" value="GCK_dom"/>
</dbReference>
<dbReference type="Proteomes" id="UP000195402">
    <property type="component" value="Unassembled WGS sequence"/>
</dbReference>
<dbReference type="OMA" id="GGCKENF"/>
<evidence type="ECO:0000313" key="4">
    <source>
        <dbReference type="Proteomes" id="UP000195402"/>
    </source>
</evidence>
<proteinExistence type="predicted"/>
<accession>A0A200QEQ9</accession>
<feature type="compositionally biased region" description="Polar residues" evidence="1">
    <location>
        <begin position="1"/>
        <end position="26"/>
    </location>
</feature>
<reference evidence="3 4" key="1">
    <citation type="journal article" date="2017" name="Mol. Plant">
        <title>The Genome of Medicinal Plant Macleaya cordata Provides New Insights into Benzylisoquinoline Alkaloids Metabolism.</title>
        <authorList>
            <person name="Liu X."/>
            <person name="Liu Y."/>
            <person name="Huang P."/>
            <person name="Ma Y."/>
            <person name="Qing Z."/>
            <person name="Tang Q."/>
            <person name="Cao H."/>
            <person name="Cheng P."/>
            <person name="Zheng Y."/>
            <person name="Yuan Z."/>
            <person name="Zhou Y."/>
            <person name="Liu J."/>
            <person name="Tang Z."/>
            <person name="Zhuo Y."/>
            <person name="Zhang Y."/>
            <person name="Yu L."/>
            <person name="Huang J."/>
            <person name="Yang P."/>
            <person name="Peng Q."/>
            <person name="Zhang J."/>
            <person name="Jiang W."/>
            <person name="Zhang Z."/>
            <person name="Lin K."/>
            <person name="Ro D.K."/>
            <person name="Chen X."/>
            <person name="Xiong X."/>
            <person name="Shang Y."/>
            <person name="Huang S."/>
            <person name="Zeng J."/>
        </authorList>
    </citation>
    <scope>NUCLEOTIDE SEQUENCE [LARGE SCALE GENOMIC DNA]</scope>
    <source>
        <strain evidence="4">cv. BLH2017</strain>
        <tissue evidence="3">Root</tissue>
    </source>
</reference>
<sequence length="181" mass="20462">MASSASETLETQTPEAEAPSTSNLSTPIEIKTHEDQNPEYTDQSNFSSNTKDGEEEGEDEGEEEEDGECGFCLFMKGGGCKESFIAWEKCVEEGEKNKEDIVEKCSEITGLLKKCMDAHADYYEPILRAEKAMEEEATKELEREEVAKELEREEAAKELEREKAAKELEREEAESKEEQEN</sequence>
<dbReference type="InParanoid" id="A0A200QEQ9"/>